<sequence>MAAAKMRRKRVGARALRLVGASERCQGRSRFPAKHAGQTDITQMGQNAKGALFALLSFSLFASHDVIVKLLGADYAPFQIVFFSVLLSFPIVSLMLIRDTTPGHLRPIHPWWTALRTVAAVITGLCAFYAFSVLPLAQTYAILFAQPLVITVLAIPILGEHVRLRRWLAVLVGLAGVMVVLRPGATELTLGHAAALVAACTGALASVVVRKIGHEERSVVLLLYPMMANFVLMACALPFVYRPMPIEHLGGVGVMAVLALCGSLVLIRAYKAGEAVIVAPMQYSQLLWATFYGAAVFGEWPDGMTFAGALLIIGSGVYIVLREGRSRASENTPVLRTRTRLETGTSLRIGPLLRSMRRREKTLQK</sequence>
<feature type="transmembrane region" description="Helical" evidence="6">
    <location>
        <begin position="277"/>
        <end position="297"/>
    </location>
</feature>
<dbReference type="EMBL" id="CP014796">
    <property type="protein sequence ID" value="APX22060.1"/>
    <property type="molecule type" value="Genomic_DNA"/>
</dbReference>
<feature type="transmembrane region" description="Helical" evidence="6">
    <location>
        <begin position="303"/>
        <end position="321"/>
    </location>
</feature>
<dbReference type="InterPro" id="IPR037185">
    <property type="entry name" value="EmrE-like"/>
</dbReference>
<comment type="subcellular location">
    <subcellularLocation>
        <location evidence="1">Membrane</location>
        <topology evidence="1">Multi-pass membrane protein</topology>
    </subcellularLocation>
</comment>
<feature type="transmembrane region" description="Helical" evidence="6">
    <location>
        <begin position="221"/>
        <end position="240"/>
    </location>
</feature>
<feature type="transmembrane region" description="Helical" evidence="6">
    <location>
        <begin position="78"/>
        <end position="97"/>
    </location>
</feature>
<dbReference type="SUPFAM" id="SSF103481">
    <property type="entry name" value="Multidrug resistance efflux transporter EmrE"/>
    <property type="match status" value="2"/>
</dbReference>
<keyword evidence="3 6" id="KW-0812">Transmembrane</keyword>
<organism evidence="8 9">
    <name type="scientific">Salipiger profundus</name>
    <dbReference type="NCBI Taxonomy" id="1229727"/>
    <lineage>
        <taxon>Bacteria</taxon>
        <taxon>Pseudomonadati</taxon>
        <taxon>Pseudomonadota</taxon>
        <taxon>Alphaproteobacteria</taxon>
        <taxon>Rhodobacterales</taxon>
        <taxon>Roseobacteraceae</taxon>
        <taxon>Salipiger</taxon>
    </lineage>
</organism>
<dbReference type="STRING" id="1229727.Ga0080559_TMP1264"/>
<dbReference type="Pfam" id="PF00892">
    <property type="entry name" value="EamA"/>
    <property type="match status" value="2"/>
</dbReference>
<dbReference type="Proteomes" id="UP000186559">
    <property type="component" value="Chromosome"/>
</dbReference>
<evidence type="ECO:0000256" key="6">
    <source>
        <dbReference type="SAM" id="Phobius"/>
    </source>
</evidence>
<feature type="transmembrane region" description="Helical" evidence="6">
    <location>
        <begin position="109"/>
        <end position="131"/>
    </location>
</feature>
<dbReference type="InterPro" id="IPR000620">
    <property type="entry name" value="EamA_dom"/>
</dbReference>
<feature type="domain" description="EamA" evidence="7">
    <location>
        <begin position="49"/>
        <end position="181"/>
    </location>
</feature>
<evidence type="ECO:0000259" key="7">
    <source>
        <dbReference type="Pfam" id="PF00892"/>
    </source>
</evidence>
<feature type="transmembrane region" description="Helical" evidence="6">
    <location>
        <begin position="137"/>
        <end position="155"/>
    </location>
</feature>
<dbReference type="PANTHER" id="PTHR22911">
    <property type="entry name" value="ACYL-MALONYL CONDENSING ENZYME-RELATED"/>
    <property type="match status" value="1"/>
</dbReference>
<feature type="transmembrane region" description="Helical" evidence="6">
    <location>
        <begin position="190"/>
        <end position="209"/>
    </location>
</feature>
<feature type="transmembrane region" description="Helical" evidence="6">
    <location>
        <begin position="51"/>
        <end position="72"/>
    </location>
</feature>
<evidence type="ECO:0000313" key="8">
    <source>
        <dbReference type="EMBL" id="APX22060.1"/>
    </source>
</evidence>
<protein>
    <submittedName>
        <fullName evidence="8">DMT(Drug/metabolite transporter) superfamily permease</fullName>
    </submittedName>
</protein>
<evidence type="ECO:0000256" key="3">
    <source>
        <dbReference type="ARBA" id="ARBA00022692"/>
    </source>
</evidence>
<evidence type="ECO:0000256" key="4">
    <source>
        <dbReference type="ARBA" id="ARBA00022989"/>
    </source>
</evidence>
<keyword evidence="5 6" id="KW-0472">Membrane</keyword>
<dbReference type="KEGG" id="tpro:Ga0080559_TMP1264"/>
<comment type="similarity">
    <text evidence="2">Belongs to the drug/metabolite transporter (DMT) superfamily. 10 TMS drug/metabolite exporter (DME) (TC 2.A.7.3) family.</text>
</comment>
<dbReference type="Gene3D" id="1.10.3730.20">
    <property type="match status" value="1"/>
</dbReference>
<dbReference type="GO" id="GO:0016020">
    <property type="term" value="C:membrane"/>
    <property type="evidence" value="ECO:0007669"/>
    <property type="project" value="UniProtKB-SubCell"/>
</dbReference>
<evidence type="ECO:0000256" key="5">
    <source>
        <dbReference type="ARBA" id="ARBA00023136"/>
    </source>
</evidence>
<keyword evidence="4 6" id="KW-1133">Transmembrane helix</keyword>
<accession>A0A1U7D1W2</accession>
<name>A0A1U7D1W2_9RHOB</name>
<evidence type="ECO:0000256" key="1">
    <source>
        <dbReference type="ARBA" id="ARBA00004141"/>
    </source>
</evidence>
<evidence type="ECO:0000313" key="9">
    <source>
        <dbReference type="Proteomes" id="UP000186559"/>
    </source>
</evidence>
<feature type="transmembrane region" description="Helical" evidence="6">
    <location>
        <begin position="252"/>
        <end position="270"/>
    </location>
</feature>
<proteinExistence type="inferred from homology"/>
<gene>
    <name evidence="8" type="ORF">Ga0080559_TMP1264</name>
</gene>
<dbReference type="PANTHER" id="PTHR22911:SF6">
    <property type="entry name" value="SOLUTE CARRIER FAMILY 35 MEMBER G1"/>
    <property type="match status" value="1"/>
</dbReference>
<feature type="domain" description="EamA" evidence="7">
    <location>
        <begin position="190"/>
        <end position="318"/>
    </location>
</feature>
<dbReference type="AlphaFoldDB" id="A0A1U7D1W2"/>
<reference evidence="8 9" key="1">
    <citation type="submission" date="2016-03" db="EMBL/GenBank/DDBJ databases">
        <title>Deep-sea bacteria in the southern Pacific.</title>
        <authorList>
            <person name="Tang K."/>
        </authorList>
    </citation>
    <scope>NUCLEOTIDE SEQUENCE [LARGE SCALE GENOMIC DNA]</scope>
    <source>
        <strain evidence="8 9">JLT2016</strain>
    </source>
</reference>
<feature type="transmembrane region" description="Helical" evidence="6">
    <location>
        <begin position="167"/>
        <end position="184"/>
    </location>
</feature>
<keyword evidence="9" id="KW-1185">Reference proteome</keyword>
<evidence type="ECO:0000256" key="2">
    <source>
        <dbReference type="ARBA" id="ARBA00009853"/>
    </source>
</evidence>